<feature type="transmembrane region" description="Helical" evidence="1">
    <location>
        <begin position="12"/>
        <end position="30"/>
    </location>
</feature>
<keyword evidence="3" id="KW-1185">Reference proteome</keyword>
<dbReference type="EMBL" id="VAHF01000004">
    <property type="protein sequence ID" value="TXG62632.1"/>
    <property type="molecule type" value="Genomic_DNA"/>
</dbReference>
<evidence type="ECO:0000313" key="2">
    <source>
        <dbReference type="EMBL" id="TXG62632.1"/>
    </source>
</evidence>
<evidence type="ECO:0000313" key="3">
    <source>
        <dbReference type="Proteomes" id="UP000323000"/>
    </source>
</evidence>
<organism evidence="2 3">
    <name type="scientific">Acer yangbiense</name>
    <dbReference type="NCBI Taxonomy" id="1000413"/>
    <lineage>
        <taxon>Eukaryota</taxon>
        <taxon>Viridiplantae</taxon>
        <taxon>Streptophyta</taxon>
        <taxon>Embryophyta</taxon>
        <taxon>Tracheophyta</taxon>
        <taxon>Spermatophyta</taxon>
        <taxon>Magnoliopsida</taxon>
        <taxon>eudicotyledons</taxon>
        <taxon>Gunneridae</taxon>
        <taxon>Pentapetalae</taxon>
        <taxon>rosids</taxon>
        <taxon>malvids</taxon>
        <taxon>Sapindales</taxon>
        <taxon>Sapindaceae</taxon>
        <taxon>Hippocastanoideae</taxon>
        <taxon>Acereae</taxon>
        <taxon>Acer</taxon>
    </lineage>
</organism>
<sequence length="73" mass="8522">MCSEQKLVSWLPYRAVFGFLIPLLIGVLQLDNKLCRWLYQMIMKFVSKLPASWNRFKGSDNLVEQPRFAGVET</sequence>
<proteinExistence type="predicted"/>
<keyword evidence="1" id="KW-1133">Transmembrane helix</keyword>
<name>A0A5C7I2I8_9ROSI</name>
<accession>A0A5C7I2I8</accession>
<dbReference type="Proteomes" id="UP000323000">
    <property type="component" value="Chromosome 4"/>
</dbReference>
<keyword evidence="1" id="KW-0472">Membrane</keyword>
<evidence type="ECO:0000256" key="1">
    <source>
        <dbReference type="SAM" id="Phobius"/>
    </source>
</evidence>
<keyword evidence="1" id="KW-0812">Transmembrane</keyword>
<dbReference type="AlphaFoldDB" id="A0A5C7I2I8"/>
<reference evidence="3" key="1">
    <citation type="journal article" date="2019" name="Gigascience">
        <title>De novo genome assembly of the endangered Acer yangbiense, a plant species with extremely small populations endemic to Yunnan Province, China.</title>
        <authorList>
            <person name="Yang J."/>
            <person name="Wariss H.M."/>
            <person name="Tao L."/>
            <person name="Zhang R."/>
            <person name="Yun Q."/>
            <person name="Hollingsworth P."/>
            <person name="Dao Z."/>
            <person name="Luo G."/>
            <person name="Guo H."/>
            <person name="Ma Y."/>
            <person name="Sun W."/>
        </authorList>
    </citation>
    <scope>NUCLEOTIDE SEQUENCE [LARGE SCALE GENOMIC DNA]</scope>
    <source>
        <strain evidence="3">cv. Malutang</strain>
    </source>
</reference>
<comment type="caution">
    <text evidence="2">The sequence shown here is derived from an EMBL/GenBank/DDBJ whole genome shotgun (WGS) entry which is preliminary data.</text>
</comment>
<protein>
    <submittedName>
        <fullName evidence="2">Uncharacterized protein</fullName>
    </submittedName>
</protein>
<gene>
    <name evidence="2" type="ORF">EZV62_009626</name>
</gene>